<keyword evidence="2" id="KW-1185">Reference proteome</keyword>
<gene>
    <name evidence="1" type="ORF">NCGR_LOCUS63240</name>
</gene>
<name>A0A811SCF1_9POAL</name>
<comment type="caution">
    <text evidence="1">The sequence shown here is derived from an EMBL/GenBank/DDBJ whole genome shotgun (WGS) entry which is preliminary data.</text>
</comment>
<dbReference type="EMBL" id="CAJGYO010000019">
    <property type="protein sequence ID" value="CAD6339142.1"/>
    <property type="molecule type" value="Genomic_DNA"/>
</dbReference>
<dbReference type="InterPro" id="IPR051824">
    <property type="entry name" value="LRR_Rcpt-Like_S/T_Kinase"/>
</dbReference>
<dbReference type="InterPro" id="IPR011009">
    <property type="entry name" value="Kinase-like_dom_sf"/>
</dbReference>
<sequence length="190" mass="20571">MEIISKLRHRHLVSIIGHCIVSDQENPNIASSVYLISECVTNGSLRSHLTGMIFSETPFAVHEDNDIGSAHNAEQGDKQDIYQIGLILLEVITGKPTGSQTQLEALKAQLSEALTEDPDRLKDMADPAIHGTFAVDSLSTVAEIALNCTAANPSDRPSIDDVLWNLQYSMQVQDGWASSESLGLSVKSQA</sequence>
<accession>A0A811SCF1</accession>
<protein>
    <submittedName>
        <fullName evidence="1">Uncharacterized protein</fullName>
    </submittedName>
</protein>
<dbReference type="PANTHER" id="PTHR48006">
    <property type="entry name" value="LEUCINE-RICH REPEAT-CONTAINING PROTEIN DDB_G0281931-RELATED"/>
    <property type="match status" value="1"/>
</dbReference>
<organism evidence="1 2">
    <name type="scientific">Miscanthus lutarioriparius</name>
    <dbReference type="NCBI Taxonomy" id="422564"/>
    <lineage>
        <taxon>Eukaryota</taxon>
        <taxon>Viridiplantae</taxon>
        <taxon>Streptophyta</taxon>
        <taxon>Embryophyta</taxon>
        <taxon>Tracheophyta</taxon>
        <taxon>Spermatophyta</taxon>
        <taxon>Magnoliopsida</taxon>
        <taxon>Liliopsida</taxon>
        <taxon>Poales</taxon>
        <taxon>Poaceae</taxon>
        <taxon>PACMAD clade</taxon>
        <taxon>Panicoideae</taxon>
        <taxon>Andropogonodae</taxon>
        <taxon>Andropogoneae</taxon>
        <taxon>Saccharinae</taxon>
        <taxon>Miscanthus</taxon>
    </lineage>
</organism>
<dbReference type="Proteomes" id="UP000604825">
    <property type="component" value="Unassembled WGS sequence"/>
</dbReference>
<proteinExistence type="predicted"/>
<evidence type="ECO:0000313" key="2">
    <source>
        <dbReference type="Proteomes" id="UP000604825"/>
    </source>
</evidence>
<dbReference type="PANTHER" id="PTHR48006:SF73">
    <property type="entry name" value="PROTEIN KINASE DOMAIN-CONTAINING PROTEIN"/>
    <property type="match status" value="1"/>
</dbReference>
<dbReference type="SUPFAM" id="SSF56112">
    <property type="entry name" value="Protein kinase-like (PK-like)"/>
    <property type="match status" value="1"/>
</dbReference>
<dbReference type="AlphaFoldDB" id="A0A811SCF1"/>
<reference evidence="1" key="1">
    <citation type="submission" date="2020-10" db="EMBL/GenBank/DDBJ databases">
        <authorList>
            <person name="Han B."/>
            <person name="Lu T."/>
            <person name="Zhao Q."/>
            <person name="Huang X."/>
            <person name="Zhao Y."/>
        </authorList>
    </citation>
    <scope>NUCLEOTIDE SEQUENCE</scope>
</reference>
<dbReference type="Gene3D" id="1.10.510.10">
    <property type="entry name" value="Transferase(Phosphotransferase) domain 1"/>
    <property type="match status" value="2"/>
</dbReference>
<evidence type="ECO:0000313" key="1">
    <source>
        <dbReference type="EMBL" id="CAD6339142.1"/>
    </source>
</evidence>
<dbReference type="OrthoDB" id="676979at2759"/>